<organism evidence="5">
    <name type="scientific">Caenorhabditis brenneri</name>
    <name type="common">Nematode worm</name>
    <dbReference type="NCBI Taxonomy" id="135651"/>
    <lineage>
        <taxon>Eukaryota</taxon>
        <taxon>Metazoa</taxon>
        <taxon>Ecdysozoa</taxon>
        <taxon>Nematoda</taxon>
        <taxon>Chromadorea</taxon>
        <taxon>Rhabditida</taxon>
        <taxon>Rhabditina</taxon>
        <taxon>Rhabditomorpha</taxon>
        <taxon>Rhabditoidea</taxon>
        <taxon>Rhabditidae</taxon>
        <taxon>Peloderinae</taxon>
        <taxon>Caenorhabditis</taxon>
    </lineage>
</organism>
<dbReference type="GO" id="GO:0045121">
    <property type="term" value="C:membrane raft"/>
    <property type="evidence" value="ECO:0007669"/>
    <property type="project" value="TreeGrafter"/>
</dbReference>
<feature type="coiled-coil region" evidence="1">
    <location>
        <begin position="680"/>
        <end position="735"/>
    </location>
</feature>
<gene>
    <name evidence="4" type="ORF">CAEBREN_22156</name>
</gene>
<sequence length="932" mass="106852">MCDECEDYGLAADLLSFSPVSKRYLPEKYFSMLEKGWNSSIASYTGDNSIEKCINEVKKYACFPGSHICFGMALTDPLPTKVQPHHNLKNNEKYIYKQDIMIVLHHTVKYLKCDHGYDLLVQQKLFVNSVIGFFLKSIGFFFLQGNFELVPCPETLRLKFSEQLEEKLENTKSIHKLTDKISCNEIIEKLEKILLLNKKSPESESLLKIVEHCGVQPSNLEFFERCLDRTSVIIAEINRFMNSNKKLALPGKVGSNFVPTVRVFDDGNDGQFVLVHELLREMFVDRNNDEFEFVHGILKETMNAKLGTFGIEAQADMPELWTEDFEAIQHILGDDSDKITFVLCKIVDNSRRAHFVPSINGKYCFQITNFILEIFGDLITVHGYFQNLNTTHWDMLTPLFHELANRLERELKGCELIETQAALEIKRWMLDETAKVFACRPKKTKEIRAIRDDWFTVRDVRNELKRLGITESFAPGIHSDLINNAHDLVTDTSHGCMPPTTCFYKVLEMIQVALVLKKFEKIWHLFHICDDCNCVLPDCIFCDGSASFPKSRSQTLANEKAEKRKEKKKRQAEKKRLAKEEQKDAQEVVPEHDSDDIQVEQVAPADLVPEVVKSSPAAPALTSVSVAPGSDLTSKATQQQPIPDHAISQETVSEGVNQPRIEQKNVSNSCSKCYRTSQHCEKVKTQLKEEKIKTKALKKEIAQLSETVVKKDETISEKDEEIRLLKEKLAAMEASLQQSGAISVNEPSTSSQAEDEDEGEQPVRYLTPTYKNSEFSVETRAKFNELLNIRDSHTRLERQAKQRARALTNKSKDFGIKRMASRELFQILKSYGAYFQVVEDNIKWIQKHKNNHLDKLTTLPELPKFSENFETTYDEVVNEELSDKQCPVCIEEITDLSGTIKCHCKKRYHLHCAWDMDVKGYKCYCKERLPLD</sequence>
<dbReference type="Proteomes" id="UP000008068">
    <property type="component" value="Unassembled WGS sequence"/>
</dbReference>
<feature type="region of interest" description="Disordered" evidence="2">
    <location>
        <begin position="737"/>
        <end position="762"/>
    </location>
</feature>
<dbReference type="PANTHER" id="PTHR21447:SF11">
    <property type="entry name" value="RING-TYPE DOMAIN-CONTAINING PROTEIN"/>
    <property type="match status" value="1"/>
</dbReference>
<dbReference type="EMBL" id="GL380000">
    <property type="protein sequence ID" value="EGT41757.1"/>
    <property type="molecule type" value="Genomic_DNA"/>
</dbReference>
<keyword evidence="5" id="KW-1185">Reference proteome</keyword>
<dbReference type="InParanoid" id="G0P0F5"/>
<dbReference type="GO" id="GO:0045087">
    <property type="term" value="P:innate immune response"/>
    <property type="evidence" value="ECO:0007669"/>
    <property type="project" value="TreeGrafter"/>
</dbReference>
<feature type="region of interest" description="Disordered" evidence="2">
    <location>
        <begin position="622"/>
        <end position="644"/>
    </location>
</feature>
<evidence type="ECO:0000313" key="5">
    <source>
        <dbReference type="Proteomes" id="UP000008068"/>
    </source>
</evidence>
<feature type="compositionally biased region" description="Basic and acidic residues" evidence="2">
    <location>
        <begin position="574"/>
        <end position="592"/>
    </location>
</feature>
<evidence type="ECO:0000259" key="3">
    <source>
        <dbReference type="Pfam" id="PF25100"/>
    </source>
</evidence>
<dbReference type="AlphaFoldDB" id="G0P0F5"/>
<dbReference type="PANTHER" id="PTHR21447">
    <property type="entry name" value="RING-TYPE DOMAIN-CONTAINING PROTEIN-RELATED"/>
    <property type="match status" value="1"/>
</dbReference>
<feature type="compositionally biased region" description="Polar residues" evidence="2">
    <location>
        <begin position="737"/>
        <end position="752"/>
    </location>
</feature>
<keyword evidence="1" id="KW-0175">Coiled coil</keyword>
<evidence type="ECO:0000256" key="2">
    <source>
        <dbReference type="SAM" id="MobiDB-lite"/>
    </source>
</evidence>
<name>G0P0F5_CAEBE</name>
<proteinExistence type="predicted"/>
<feature type="region of interest" description="Disordered" evidence="2">
    <location>
        <begin position="549"/>
        <end position="596"/>
    </location>
</feature>
<feature type="domain" description="DUF7809" evidence="3">
    <location>
        <begin position="94"/>
        <end position="250"/>
    </location>
</feature>
<accession>G0P0F5</accession>
<feature type="compositionally biased region" description="Polar residues" evidence="2">
    <location>
        <begin position="631"/>
        <end position="641"/>
    </location>
</feature>
<dbReference type="InterPro" id="IPR056711">
    <property type="entry name" value="DUF7809"/>
</dbReference>
<evidence type="ECO:0000256" key="1">
    <source>
        <dbReference type="SAM" id="Coils"/>
    </source>
</evidence>
<dbReference type="Pfam" id="PF25100">
    <property type="entry name" value="DUF7809"/>
    <property type="match status" value="1"/>
</dbReference>
<protein>
    <recommendedName>
        <fullName evidence="3">DUF7809 domain-containing protein</fullName>
    </recommendedName>
</protein>
<reference evidence="5" key="1">
    <citation type="submission" date="2011-07" db="EMBL/GenBank/DDBJ databases">
        <authorList>
            <consortium name="Caenorhabditis brenneri Sequencing and Analysis Consortium"/>
            <person name="Wilson R.K."/>
        </authorList>
    </citation>
    <scope>NUCLEOTIDE SEQUENCE [LARGE SCALE GENOMIC DNA]</scope>
    <source>
        <strain evidence="5">PB2801</strain>
    </source>
</reference>
<dbReference type="HOGENOM" id="CLU_314033_0_0_1"/>
<evidence type="ECO:0000313" key="4">
    <source>
        <dbReference type="EMBL" id="EGT41757.1"/>
    </source>
</evidence>